<protein>
    <submittedName>
        <fullName evidence="6">AcrR family transcriptional regulator</fullName>
    </submittedName>
</protein>
<dbReference type="InterPro" id="IPR009057">
    <property type="entry name" value="Homeodomain-like_sf"/>
</dbReference>
<dbReference type="GO" id="GO:0000976">
    <property type="term" value="F:transcription cis-regulatory region binding"/>
    <property type="evidence" value="ECO:0007669"/>
    <property type="project" value="TreeGrafter"/>
</dbReference>
<dbReference type="RefSeq" id="WP_179832042.1">
    <property type="nucleotide sequence ID" value="NZ_BMRD01000006.1"/>
</dbReference>
<evidence type="ECO:0000256" key="4">
    <source>
        <dbReference type="PROSITE-ProRule" id="PRU00335"/>
    </source>
</evidence>
<dbReference type="Gene3D" id="1.10.10.60">
    <property type="entry name" value="Homeodomain-like"/>
    <property type="match status" value="1"/>
</dbReference>
<dbReference type="Pfam" id="PF00440">
    <property type="entry name" value="TetR_N"/>
    <property type="match status" value="1"/>
</dbReference>
<keyword evidence="3" id="KW-0804">Transcription</keyword>
<evidence type="ECO:0000256" key="2">
    <source>
        <dbReference type="ARBA" id="ARBA00023125"/>
    </source>
</evidence>
<dbReference type="PANTHER" id="PTHR30055:SF234">
    <property type="entry name" value="HTH-TYPE TRANSCRIPTIONAL REGULATOR BETI"/>
    <property type="match status" value="1"/>
</dbReference>
<dbReference type="PROSITE" id="PS50977">
    <property type="entry name" value="HTH_TETR_2"/>
    <property type="match status" value="1"/>
</dbReference>
<accession>A0A7Y9G5Z4</accession>
<feature type="DNA-binding region" description="H-T-H motif" evidence="4">
    <location>
        <begin position="27"/>
        <end position="46"/>
    </location>
</feature>
<evidence type="ECO:0000256" key="3">
    <source>
        <dbReference type="ARBA" id="ARBA00023163"/>
    </source>
</evidence>
<sequence length="198" mass="22352">MDDAAARGRIIEAATRLFAALGYDETDLRLIADAAGVPAARLTDLVGGKRELYLDIMERAHEDEYETLRKAVDTTDSPRAALHLILDAYLDYHVSHPLIHAVWMHRWGADALDIRDLEDRYQRPLLRMCTRRIRDAVPPEIDPYFVLSPMVWCVYGFISSGVFARGHGMVSAMDPAALAWFRSCMHQLMDRLTAPTPA</sequence>
<dbReference type="PANTHER" id="PTHR30055">
    <property type="entry name" value="HTH-TYPE TRANSCRIPTIONAL REGULATOR RUTR"/>
    <property type="match status" value="1"/>
</dbReference>
<keyword evidence="2 4" id="KW-0238">DNA-binding</keyword>
<feature type="domain" description="HTH tetR-type" evidence="5">
    <location>
        <begin position="4"/>
        <end position="64"/>
    </location>
</feature>
<reference evidence="6 7" key="1">
    <citation type="submission" date="2020-07" db="EMBL/GenBank/DDBJ databases">
        <title>Sequencing the genomes of 1000 actinobacteria strains.</title>
        <authorList>
            <person name="Klenk H.-P."/>
        </authorList>
    </citation>
    <scope>NUCLEOTIDE SEQUENCE [LARGE SCALE GENOMIC DNA]</scope>
    <source>
        <strain evidence="6 7">DSM 43461</strain>
    </source>
</reference>
<gene>
    <name evidence="6" type="ORF">BJ999_000828</name>
</gene>
<evidence type="ECO:0000259" key="5">
    <source>
        <dbReference type="PROSITE" id="PS50977"/>
    </source>
</evidence>
<dbReference type="SUPFAM" id="SSF48498">
    <property type="entry name" value="Tetracyclin repressor-like, C-terminal domain"/>
    <property type="match status" value="1"/>
</dbReference>
<name>A0A7Y9G5Z4_9ACTN</name>
<proteinExistence type="predicted"/>
<evidence type="ECO:0000313" key="7">
    <source>
        <dbReference type="Proteomes" id="UP000591272"/>
    </source>
</evidence>
<dbReference type="Gene3D" id="1.10.357.10">
    <property type="entry name" value="Tetracycline Repressor, domain 2"/>
    <property type="match status" value="1"/>
</dbReference>
<dbReference type="InterPro" id="IPR050109">
    <property type="entry name" value="HTH-type_TetR-like_transc_reg"/>
</dbReference>
<organism evidence="6 7">
    <name type="scientific">Actinomadura citrea</name>
    <dbReference type="NCBI Taxonomy" id="46158"/>
    <lineage>
        <taxon>Bacteria</taxon>
        <taxon>Bacillati</taxon>
        <taxon>Actinomycetota</taxon>
        <taxon>Actinomycetes</taxon>
        <taxon>Streptosporangiales</taxon>
        <taxon>Thermomonosporaceae</taxon>
        <taxon>Actinomadura</taxon>
    </lineage>
</organism>
<dbReference type="GO" id="GO:0003700">
    <property type="term" value="F:DNA-binding transcription factor activity"/>
    <property type="evidence" value="ECO:0007669"/>
    <property type="project" value="TreeGrafter"/>
</dbReference>
<keyword evidence="7" id="KW-1185">Reference proteome</keyword>
<comment type="caution">
    <text evidence="6">The sequence shown here is derived from an EMBL/GenBank/DDBJ whole genome shotgun (WGS) entry which is preliminary data.</text>
</comment>
<dbReference type="Proteomes" id="UP000591272">
    <property type="component" value="Unassembled WGS sequence"/>
</dbReference>
<dbReference type="SUPFAM" id="SSF46689">
    <property type="entry name" value="Homeodomain-like"/>
    <property type="match status" value="1"/>
</dbReference>
<dbReference type="AlphaFoldDB" id="A0A7Y9G5Z4"/>
<evidence type="ECO:0000256" key="1">
    <source>
        <dbReference type="ARBA" id="ARBA00023015"/>
    </source>
</evidence>
<dbReference type="InterPro" id="IPR001647">
    <property type="entry name" value="HTH_TetR"/>
</dbReference>
<keyword evidence="1" id="KW-0805">Transcription regulation</keyword>
<evidence type="ECO:0000313" key="6">
    <source>
        <dbReference type="EMBL" id="NYE10532.1"/>
    </source>
</evidence>
<dbReference type="EMBL" id="JACCBT010000001">
    <property type="protein sequence ID" value="NYE10532.1"/>
    <property type="molecule type" value="Genomic_DNA"/>
</dbReference>
<dbReference type="InterPro" id="IPR036271">
    <property type="entry name" value="Tet_transcr_reg_TetR-rel_C_sf"/>
</dbReference>